<comment type="caution">
    <text evidence="2">The sequence shown here is derived from an EMBL/GenBank/DDBJ whole genome shotgun (WGS) entry which is preliminary data.</text>
</comment>
<accession>A0A5R9IL92</accession>
<dbReference type="Proteomes" id="UP000307790">
    <property type="component" value="Unassembled WGS sequence"/>
</dbReference>
<evidence type="ECO:0000313" key="2">
    <source>
        <dbReference type="EMBL" id="TLU64837.1"/>
    </source>
</evidence>
<dbReference type="OrthoDB" id="6400188at2"/>
<keyword evidence="3" id="KW-1185">Reference proteome</keyword>
<proteinExistence type="predicted"/>
<evidence type="ECO:0000256" key="1">
    <source>
        <dbReference type="SAM" id="SignalP"/>
    </source>
</evidence>
<keyword evidence="1" id="KW-0732">Signal</keyword>
<evidence type="ECO:0008006" key="4">
    <source>
        <dbReference type="Google" id="ProtNLM"/>
    </source>
</evidence>
<protein>
    <recommendedName>
        <fullName evidence="4">DUF2057 domain-containing protein</fullName>
    </recommendedName>
</protein>
<name>A0A5R9IL92_9GAMM</name>
<reference evidence="2 3" key="1">
    <citation type="submission" date="2019-05" db="EMBL/GenBank/DDBJ databases">
        <title>Genome sequences of Thalassotalea litorea 1K03283.</title>
        <authorList>
            <person name="Zhang D."/>
        </authorList>
    </citation>
    <scope>NUCLEOTIDE SEQUENCE [LARGE SCALE GENOMIC DNA]</scope>
    <source>
        <strain evidence="2 3">MCCC 1K03283</strain>
    </source>
</reference>
<evidence type="ECO:0000313" key="3">
    <source>
        <dbReference type="Proteomes" id="UP000307790"/>
    </source>
</evidence>
<dbReference type="AlphaFoldDB" id="A0A5R9IL92"/>
<gene>
    <name evidence="2" type="ORF">FE810_10280</name>
</gene>
<organism evidence="2 3">
    <name type="scientific">Thalassotalea litorea</name>
    <dbReference type="NCBI Taxonomy" id="2020715"/>
    <lineage>
        <taxon>Bacteria</taxon>
        <taxon>Pseudomonadati</taxon>
        <taxon>Pseudomonadota</taxon>
        <taxon>Gammaproteobacteria</taxon>
        <taxon>Alteromonadales</taxon>
        <taxon>Colwelliaceae</taxon>
        <taxon>Thalassotalea</taxon>
    </lineage>
</organism>
<dbReference type="EMBL" id="VCBC01000009">
    <property type="protein sequence ID" value="TLU64837.1"/>
    <property type="molecule type" value="Genomic_DNA"/>
</dbReference>
<dbReference type="RefSeq" id="WP_138319973.1">
    <property type="nucleotide sequence ID" value="NZ_VCBC01000009.1"/>
</dbReference>
<sequence>MKRTQNAISLTLASMLTVFVTTSVFAVEDSKVHFTKDMQVSITTVAGNHFTAYDALINKPLAQLIEVPSYRLVSHQQSKPNSFFETAMKAQDRVQYFFALVGETFSQHSHDEDSEQCQPSKLARLFSF</sequence>
<feature type="signal peptide" evidence="1">
    <location>
        <begin position="1"/>
        <end position="26"/>
    </location>
</feature>
<feature type="chain" id="PRO_5024278965" description="DUF2057 domain-containing protein" evidence="1">
    <location>
        <begin position="27"/>
        <end position="128"/>
    </location>
</feature>